<keyword evidence="2" id="KW-0547">Nucleotide-binding</keyword>
<comment type="caution">
    <text evidence="8">The sequence shown here is derived from an EMBL/GenBank/DDBJ whole genome shotgun (WGS) entry which is preliminary data.</text>
</comment>
<dbReference type="CDD" id="cd06257">
    <property type="entry name" value="DnaJ"/>
    <property type="match status" value="1"/>
</dbReference>
<evidence type="ECO:0000256" key="5">
    <source>
        <dbReference type="ARBA" id="ARBA00037770"/>
    </source>
</evidence>
<dbReference type="EMBL" id="NCKW01006818">
    <property type="protein sequence ID" value="POM70735.1"/>
    <property type="molecule type" value="Genomic_DNA"/>
</dbReference>
<gene>
    <name evidence="8" type="ORF">PHPALM_12784</name>
</gene>
<dbReference type="GO" id="GO:0003924">
    <property type="term" value="F:GTPase activity"/>
    <property type="evidence" value="ECO:0007669"/>
    <property type="project" value="InterPro"/>
</dbReference>
<dbReference type="OrthoDB" id="448954at2759"/>
<feature type="domain" description="J" evidence="7">
    <location>
        <begin position="255"/>
        <end position="327"/>
    </location>
</feature>
<evidence type="ECO:0000256" key="6">
    <source>
        <dbReference type="ARBA" id="ARBA00039902"/>
    </source>
</evidence>
<dbReference type="GO" id="GO:0044571">
    <property type="term" value="P:[2Fe-2S] cluster assembly"/>
    <property type="evidence" value="ECO:0007669"/>
    <property type="project" value="InterPro"/>
</dbReference>
<dbReference type="InterPro" id="IPR006073">
    <property type="entry name" value="GTP-bd"/>
</dbReference>
<dbReference type="InterPro" id="IPR036869">
    <property type="entry name" value="J_dom_sf"/>
</dbReference>
<evidence type="ECO:0000313" key="9">
    <source>
        <dbReference type="Proteomes" id="UP000237271"/>
    </source>
</evidence>
<dbReference type="HAMAP" id="MF_00682">
    <property type="entry name" value="HscB"/>
    <property type="match status" value="1"/>
</dbReference>
<dbReference type="InterPro" id="IPR004640">
    <property type="entry name" value="HscB"/>
</dbReference>
<evidence type="ECO:0000259" key="7">
    <source>
        <dbReference type="PROSITE" id="PS50076"/>
    </source>
</evidence>
<keyword evidence="4" id="KW-0143">Chaperone</keyword>
<comment type="similarity">
    <text evidence="1">Belongs to the HscB family.</text>
</comment>
<dbReference type="Pfam" id="PF07743">
    <property type="entry name" value="HSCB_C"/>
    <property type="match status" value="1"/>
</dbReference>
<dbReference type="SUPFAM" id="SSF46565">
    <property type="entry name" value="Chaperone J-domain"/>
    <property type="match status" value="1"/>
</dbReference>
<dbReference type="Gene3D" id="3.40.50.300">
    <property type="entry name" value="P-loop containing nucleotide triphosphate hydrolases"/>
    <property type="match status" value="1"/>
</dbReference>
<dbReference type="GO" id="GO:0005525">
    <property type="term" value="F:GTP binding"/>
    <property type="evidence" value="ECO:0007669"/>
    <property type="project" value="UniProtKB-KW"/>
</dbReference>
<keyword evidence="9" id="KW-1185">Reference proteome</keyword>
<dbReference type="Pfam" id="PF00226">
    <property type="entry name" value="DnaJ"/>
    <property type="match status" value="1"/>
</dbReference>
<protein>
    <recommendedName>
        <fullName evidence="6">Guanine nucleotide-binding protein-like 1</fullName>
    </recommendedName>
</protein>
<organism evidence="8 9">
    <name type="scientific">Phytophthora palmivora</name>
    <dbReference type="NCBI Taxonomy" id="4796"/>
    <lineage>
        <taxon>Eukaryota</taxon>
        <taxon>Sar</taxon>
        <taxon>Stramenopiles</taxon>
        <taxon>Oomycota</taxon>
        <taxon>Peronosporomycetes</taxon>
        <taxon>Peronosporales</taxon>
        <taxon>Peronosporaceae</taxon>
        <taxon>Phytophthora</taxon>
    </lineage>
</organism>
<dbReference type="InterPro" id="IPR027417">
    <property type="entry name" value="P-loop_NTPase"/>
</dbReference>
<dbReference type="InterPro" id="IPR001623">
    <property type="entry name" value="DnaJ_domain"/>
</dbReference>
<evidence type="ECO:0000256" key="4">
    <source>
        <dbReference type="ARBA" id="ARBA00023186"/>
    </source>
</evidence>
<name>A0A2P4XYU9_9STRA</name>
<accession>A0A2P4XYU9</accession>
<dbReference type="InterPro" id="IPR036386">
    <property type="entry name" value="HscB_C_sf"/>
</dbReference>
<dbReference type="GO" id="GO:0051087">
    <property type="term" value="F:protein-folding chaperone binding"/>
    <property type="evidence" value="ECO:0007669"/>
    <property type="project" value="InterPro"/>
</dbReference>
<reference evidence="8 9" key="1">
    <citation type="journal article" date="2017" name="Genome Biol. Evol.">
        <title>Phytophthora megakarya and P. palmivora, closely related causal agents of cacao black pod rot, underwent increases in genome sizes and gene numbers by different mechanisms.</title>
        <authorList>
            <person name="Ali S.S."/>
            <person name="Shao J."/>
            <person name="Lary D.J."/>
            <person name="Kronmiller B."/>
            <person name="Shen D."/>
            <person name="Strem M.D."/>
            <person name="Amoako-Attah I."/>
            <person name="Akrofi A.Y."/>
            <person name="Begoude B.A."/>
            <person name="Ten Hoopen G.M."/>
            <person name="Coulibaly K."/>
            <person name="Kebe B.I."/>
            <person name="Melnick R.L."/>
            <person name="Guiltinan M.J."/>
            <person name="Tyler B.M."/>
            <person name="Meinhardt L.W."/>
            <person name="Bailey B.A."/>
        </authorList>
    </citation>
    <scope>NUCLEOTIDE SEQUENCE [LARGE SCALE GENOMIC DNA]</scope>
    <source>
        <strain evidence="9">sbr112.9</strain>
    </source>
</reference>
<evidence type="ECO:0000313" key="8">
    <source>
        <dbReference type="EMBL" id="POM70735.1"/>
    </source>
</evidence>
<keyword evidence="3" id="KW-0342">GTP-binding</keyword>
<dbReference type="SUPFAM" id="SSF52540">
    <property type="entry name" value="P-loop containing nucleoside triphosphate hydrolases"/>
    <property type="match status" value="1"/>
</dbReference>
<dbReference type="Gene3D" id="1.10.287.110">
    <property type="entry name" value="DnaJ domain"/>
    <property type="match status" value="1"/>
</dbReference>
<dbReference type="PANTHER" id="PTHR45709:SF3">
    <property type="entry name" value="GUANINE NUCLEOTIDE-BINDING PROTEIN-LIKE 1"/>
    <property type="match status" value="1"/>
</dbReference>
<proteinExistence type="inferred from homology"/>
<dbReference type="AlphaFoldDB" id="A0A2P4XYU9"/>
<evidence type="ECO:0000256" key="1">
    <source>
        <dbReference type="ARBA" id="ARBA00010476"/>
    </source>
</evidence>
<dbReference type="InterPro" id="IPR043358">
    <property type="entry name" value="GNL1-like"/>
</dbReference>
<dbReference type="Proteomes" id="UP000237271">
    <property type="component" value="Unassembled WGS sequence"/>
</dbReference>
<dbReference type="InterPro" id="IPR023179">
    <property type="entry name" value="GTP-bd_ortho_bundle_sf"/>
</dbReference>
<dbReference type="Gene3D" id="1.10.1580.10">
    <property type="match status" value="1"/>
</dbReference>
<dbReference type="PROSITE" id="PS50076">
    <property type="entry name" value="DNAJ_2"/>
    <property type="match status" value="1"/>
</dbReference>
<evidence type="ECO:0000256" key="3">
    <source>
        <dbReference type="ARBA" id="ARBA00023134"/>
    </source>
</evidence>
<dbReference type="Gene3D" id="1.20.1280.20">
    <property type="entry name" value="HscB, C-terminal domain"/>
    <property type="match status" value="1"/>
</dbReference>
<dbReference type="SUPFAM" id="SSF47144">
    <property type="entry name" value="HSC20 (HSCB), C-terminal oligomerisation domain"/>
    <property type="match status" value="1"/>
</dbReference>
<comment type="function">
    <text evidence="5">Possible regulatory or functional link with the histocompatibility cluster.</text>
</comment>
<dbReference type="NCBIfam" id="TIGR00714">
    <property type="entry name" value="hscB"/>
    <property type="match status" value="1"/>
</dbReference>
<dbReference type="GO" id="GO:0051259">
    <property type="term" value="P:protein complex oligomerization"/>
    <property type="evidence" value="ECO:0007669"/>
    <property type="project" value="InterPro"/>
</dbReference>
<dbReference type="InterPro" id="IPR009073">
    <property type="entry name" value="HscB_oligo_C"/>
</dbReference>
<dbReference type="Pfam" id="PF01926">
    <property type="entry name" value="MMR_HSR1"/>
    <property type="match status" value="1"/>
</dbReference>
<sequence length="423" mass="48447">MEDRQKDTLTIGFVGEPNVGKSSLLNSLFDRKLVGVSATPGHTKHLQTHYFERVEMLERTDGVFSRVLVCDCPGVVFPRFNVPVLLQILFGSFPIAQTREPFSAVRFIAENCVPHLHEMYKLKPVDEDDEWWCPYTLCESYARLRGFRMKGGKLDVHRAANTLLRDTLNGKKVVFAMLSGKVLRQGLQRALRKPQQLRRFSVAAEKVEDDLPTASCRQEAKGPDCWKCHHATDCCSFFCKSCNAIQPINKSCHCDYFEMFKIPKNFNLEQRSIEKTYWNLQKRLHPDLYGSKSEFEKELSAVNAAVINDAYKMLKKPNTRVKYLLALHGIDALGESASTAVDPELLMQTMEIRERIAEAPDVGALHEIRKEISDHIDAIINKLGEVYDQDQDLDSTKQYAVELQYMVKCAEEIDLREEKLDEY</sequence>
<dbReference type="GO" id="GO:0001671">
    <property type="term" value="F:ATPase activator activity"/>
    <property type="evidence" value="ECO:0007669"/>
    <property type="project" value="InterPro"/>
</dbReference>
<dbReference type="SMART" id="SM00271">
    <property type="entry name" value="DnaJ"/>
    <property type="match status" value="1"/>
</dbReference>
<evidence type="ECO:0000256" key="2">
    <source>
        <dbReference type="ARBA" id="ARBA00022741"/>
    </source>
</evidence>
<dbReference type="PANTHER" id="PTHR45709">
    <property type="entry name" value="LARGE SUBUNIT GTPASE 1 HOMOLOG-RELATED"/>
    <property type="match status" value="1"/>
</dbReference>